<comment type="similarity">
    <text evidence="3">Belongs to the UTP5 family.</text>
</comment>
<keyword evidence="2" id="KW-0539">Nucleus</keyword>
<reference evidence="6" key="1">
    <citation type="submission" date="2020-10" db="EMBL/GenBank/DDBJ databases">
        <authorList>
            <person name="Kikuchi T."/>
        </authorList>
    </citation>
    <scope>NUCLEOTIDE SEQUENCE</scope>
    <source>
        <strain evidence="6">NKZ352</strain>
    </source>
</reference>
<dbReference type="OrthoDB" id="30195at2759"/>
<dbReference type="PANTHER" id="PTHR44267:SF1">
    <property type="entry name" value="WD REPEAT-CONTAINING PROTEIN 43"/>
    <property type="match status" value="1"/>
</dbReference>
<gene>
    <name evidence="6" type="ORF">CAUJ_LOCUS2642</name>
</gene>
<dbReference type="Pfam" id="PF04003">
    <property type="entry name" value="Utp12"/>
    <property type="match status" value="1"/>
</dbReference>
<sequence length="314" mass="35120">MVKDKKRRSADTTLAPVEATPTKIENGLTPTKIITKINGKSMEHTNGHISKDAAKTPTKEKESKNDDRTLSSRVASSQETTKKQSTGGSLCVLLTQGIMANDEEKINSVLRNDRSDVIHSTLREIQTMHLLPLLKAIELRLRTRKAVNIRPWLRWSQALISLHMPYLSSLPNLEKEVGGLLAWMRSRADHQKELLSLQGKLSIISDQIQRRTMKDVVPQQPLIIFNNDVDSDPDDLESLGSDESGESSEEDWWDDKELKGDEDDESENEIEESDGEDDDSSENGNFDEDMQEAGASGSEDDSEVGDEDEDMEQG</sequence>
<dbReference type="InterPro" id="IPR052414">
    <property type="entry name" value="U3_snoRNA-assoc_WDR"/>
</dbReference>
<feature type="compositionally biased region" description="Acidic residues" evidence="4">
    <location>
        <begin position="298"/>
        <end position="314"/>
    </location>
</feature>
<dbReference type="AlphaFoldDB" id="A0A8S1GVJ7"/>
<feature type="compositionally biased region" description="Polar residues" evidence="4">
    <location>
        <begin position="71"/>
        <end position="86"/>
    </location>
</feature>
<dbReference type="EMBL" id="CAJGYM010000005">
    <property type="protein sequence ID" value="CAD6186723.1"/>
    <property type="molecule type" value="Genomic_DNA"/>
</dbReference>
<evidence type="ECO:0000256" key="3">
    <source>
        <dbReference type="ARBA" id="ARBA00038335"/>
    </source>
</evidence>
<feature type="compositionally biased region" description="Acidic residues" evidence="4">
    <location>
        <begin position="243"/>
        <end position="291"/>
    </location>
</feature>
<evidence type="ECO:0000256" key="1">
    <source>
        <dbReference type="ARBA" id="ARBA00004123"/>
    </source>
</evidence>
<feature type="domain" description="Small-subunit processome Utp12" evidence="5">
    <location>
        <begin position="101"/>
        <end position="205"/>
    </location>
</feature>
<accession>A0A8S1GVJ7</accession>
<protein>
    <recommendedName>
        <fullName evidence="5">Small-subunit processome Utp12 domain-containing protein</fullName>
    </recommendedName>
</protein>
<dbReference type="PANTHER" id="PTHR44267">
    <property type="entry name" value="WD REPEAT-CONTAINING PROTEIN 43"/>
    <property type="match status" value="1"/>
</dbReference>
<feature type="region of interest" description="Disordered" evidence="4">
    <location>
        <begin position="224"/>
        <end position="314"/>
    </location>
</feature>
<feature type="compositionally biased region" description="Basic and acidic residues" evidence="4">
    <location>
        <begin position="41"/>
        <end position="70"/>
    </location>
</feature>
<organism evidence="6 7">
    <name type="scientific">Caenorhabditis auriculariae</name>
    <dbReference type="NCBI Taxonomy" id="2777116"/>
    <lineage>
        <taxon>Eukaryota</taxon>
        <taxon>Metazoa</taxon>
        <taxon>Ecdysozoa</taxon>
        <taxon>Nematoda</taxon>
        <taxon>Chromadorea</taxon>
        <taxon>Rhabditida</taxon>
        <taxon>Rhabditina</taxon>
        <taxon>Rhabditomorpha</taxon>
        <taxon>Rhabditoidea</taxon>
        <taxon>Rhabditidae</taxon>
        <taxon>Peloderinae</taxon>
        <taxon>Caenorhabditis</taxon>
    </lineage>
</organism>
<dbReference type="InterPro" id="IPR007148">
    <property type="entry name" value="SSU_processome_Utp12"/>
</dbReference>
<evidence type="ECO:0000256" key="2">
    <source>
        <dbReference type="ARBA" id="ARBA00023242"/>
    </source>
</evidence>
<dbReference type="GO" id="GO:0000462">
    <property type="term" value="P:maturation of SSU-rRNA from tricistronic rRNA transcript (SSU-rRNA, 5.8S rRNA, LSU-rRNA)"/>
    <property type="evidence" value="ECO:0007669"/>
    <property type="project" value="TreeGrafter"/>
</dbReference>
<comment type="subcellular location">
    <subcellularLocation>
        <location evidence="1">Nucleus</location>
    </subcellularLocation>
</comment>
<comment type="caution">
    <text evidence="6">The sequence shown here is derived from an EMBL/GenBank/DDBJ whole genome shotgun (WGS) entry which is preliminary data.</text>
</comment>
<proteinExistence type="inferred from homology"/>
<dbReference type="Proteomes" id="UP000835052">
    <property type="component" value="Unassembled WGS sequence"/>
</dbReference>
<evidence type="ECO:0000259" key="5">
    <source>
        <dbReference type="Pfam" id="PF04003"/>
    </source>
</evidence>
<dbReference type="GO" id="GO:0005730">
    <property type="term" value="C:nucleolus"/>
    <property type="evidence" value="ECO:0007669"/>
    <property type="project" value="TreeGrafter"/>
</dbReference>
<evidence type="ECO:0000313" key="6">
    <source>
        <dbReference type="EMBL" id="CAD6186723.1"/>
    </source>
</evidence>
<keyword evidence="7" id="KW-1185">Reference proteome</keyword>
<evidence type="ECO:0000256" key="4">
    <source>
        <dbReference type="SAM" id="MobiDB-lite"/>
    </source>
</evidence>
<name>A0A8S1GVJ7_9PELO</name>
<evidence type="ECO:0000313" key="7">
    <source>
        <dbReference type="Proteomes" id="UP000835052"/>
    </source>
</evidence>
<feature type="region of interest" description="Disordered" evidence="4">
    <location>
        <begin position="1"/>
        <end position="86"/>
    </location>
</feature>